<evidence type="ECO:0000313" key="4">
    <source>
        <dbReference type="EMBL" id="MFC7124473.1"/>
    </source>
</evidence>
<protein>
    <submittedName>
        <fullName evidence="4">Bifunctional oligoribonuclease/PAP phosphatase NrnA</fullName>
        <ecNumber evidence="4">3.1.3.7</ecNumber>
    </submittedName>
</protein>
<dbReference type="SUPFAM" id="SSF64182">
    <property type="entry name" value="DHH phosphoesterases"/>
    <property type="match status" value="1"/>
</dbReference>
<dbReference type="InterPro" id="IPR051319">
    <property type="entry name" value="Oligoribo/pAp-PDE_c-di-AMP_PDE"/>
</dbReference>
<gene>
    <name evidence="4" type="ORF">ACFQJ7_00235</name>
</gene>
<dbReference type="InterPro" id="IPR001667">
    <property type="entry name" value="DDH_dom"/>
</dbReference>
<evidence type="ECO:0000313" key="5">
    <source>
        <dbReference type="Proteomes" id="UP001596414"/>
    </source>
</evidence>
<comment type="caution">
    <text evidence="4">The sequence shown here is derived from an EMBL/GenBank/DDBJ whole genome shotgun (WGS) entry which is preliminary data.</text>
</comment>
<dbReference type="EMBL" id="JBHSZQ010000001">
    <property type="protein sequence ID" value="MFC7124473.1"/>
    <property type="molecule type" value="Genomic_DNA"/>
</dbReference>
<evidence type="ECO:0000259" key="3">
    <source>
        <dbReference type="Pfam" id="PF02272"/>
    </source>
</evidence>
<dbReference type="Gene3D" id="3.90.1640.10">
    <property type="entry name" value="inorganic pyrophosphatase (n-terminal core)"/>
    <property type="match status" value="1"/>
</dbReference>
<feature type="compositionally biased region" description="Polar residues" evidence="1">
    <location>
        <begin position="491"/>
        <end position="504"/>
    </location>
</feature>
<evidence type="ECO:0000256" key="1">
    <source>
        <dbReference type="SAM" id="MobiDB-lite"/>
    </source>
</evidence>
<feature type="region of interest" description="Disordered" evidence="1">
    <location>
        <begin position="491"/>
        <end position="512"/>
    </location>
</feature>
<name>A0ABD5X686_9EURY</name>
<dbReference type="AlphaFoldDB" id="A0ABD5X686"/>
<dbReference type="Gene3D" id="3.40.50.720">
    <property type="entry name" value="NAD(P)-binding Rossmann-like Domain"/>
    <property type="match status" value="1"/>
</dbReference>
<evidence type="ECO:0000259" key="2">
    <source>
        <dbReference type="Pfam" id="PF01368"/>
    </source>
</evidence>
<dbReference type="Pfam" id="PF02272">
    <property type="entry name" value="DHHA1"/>
    <property type="match status" value="1"/>
</dbReference>
<dbReference type="Pfam" id="PF01368">
    <property type="entry name" value="DHH"/>
    <property type="match status" value="1"/>
</dbReference>
<dbReference type="EC" id="3.1.3.7" evidence="4"/>
<feature type="domain" description="DHHA1" evidence="3">
    <location>
        <begin position="357"/>
        <end position="453"/>
    </location>
</feature>
<feature type="domain" description="DDH" evidence="2">
    <location>
        <begin position="149"/>
        <end position="291"/>
    </location>
</feature>
<sequence>MVDRLVLGSGKLVQTIVGSLRDQSGSVRVVTDDGALATTLQNEGTAVEEKDPSNPDALDELAAEFVVVFEETTKHVLATTRAAREAFPEAYLLAYVGKEAPQCEELETLTDRIANPYRETAAHILERVGDAGQQMQQLSRVLRDIDQLAIVAHNNPDPDAIASGTALARLASAAGCDAQVCYHGEITHQENRAFVNVLDLDLRQLAPEETFEAFDGLALVDHSRPGVNNQIPVDSTVDVVIDHHPPRAPVDARFVDLRSAVGATSTLLVDYLDRFGVALDETVATALLFGIHVDTQAFTREASAVDFEAAAALTSDADLGVLERIESPSFTSTTLETIASAIRHRHIEGELLMSGVGELHERDALAQAADRLLTLDNITTTMVYGVKDGTIYVSARSRGVDVDIGETVREAFDQIGSAGGHVDMAGAQIDLGILDAVEEREQSLLEVVKHVIEDRFLDAVKATTTLQTTAVFEEFDSEQYLVRKERTTTENVSLDRLSNSGEDNNTSREEET</sequence>
<dbReference type="Gene3D" id="3.10.310.30">
    <property type="match status" value="1"/>
</dbReference>
<dbReference type="SUPFAM" id="SSF51735">
    <property type="entry name" value="NAD(P)-binding Rossmann-fold domains"/>
    <property type="match status" value="1"/>
</dbReference>
<reference evidence="4 5" key="1">
    <citation type="journal article" date="2014" name="Int. J. Syst. Evol. Microbiol.">
        <title>Complete genome sequence of Corynebacterium casei LMG S-19264T (=DSM 44701T), isolated from a smear-ripened cheese.</title>
        <authorList>
            <consortium name="US DOE Joint Genome Institute (JGI-PGF)"/>
            <person name="Walter F."/>
            <person name="Albersmeier A."/>
            <person name="Kalinowski J."/>
            <person name="Ruckert C."/>
        </authorList>
    </citation>
    <scope>NUCLEOTIDE SEQUENCE [LARGE SCALE GENOMIC DNA]</scope>
    <source>
        <strain evidence="4 5">CGMCC 4.7215</strain>
    </source>
</reference>
<organism evidence="4 5">
    <name type="scientific">Halovenus rubra</name>
    <dbReference type="NCBI Taxonomy" id="869890"/>
    <lineage>
        <taxon>Archaea</taxon>
        <taxon>Methanobacteriati</taxon>
        <taxon>Methanobacteriota</taxon>
        <taxon>Stenosarchaea group</taxon>
        <taxon>Halobacteria</taxon>
        <taxon>Halobacteriales</taxon>
        <taxon>Haloarculaceae</taxon>
        <taxon>Halovenus</taxon>
    </lineage>
</organism>
<dbReference type="RefSeq" id="WP_267637810.1">
    <property type="nucleotide sequence ID" value="NZ_JAODIY010000010.1"/>
</dbReference>
<keyword evidence="4" id="KW-0378">Hydrolase</keyword>
<proteinExistence type="predicted"/>
<accession>A0ABD5X686</accession>
<dbReference type="PANTHER" id="PTHR47618:SF1">
    <property type="entry name" value="BIFUNCTIONAL OLIGORIBONUCLEASE AND PAP PHOSPHATASE NRNA"/>
    <property type="match status" value="1"/>
</dbReference>
<dbReference type="InterPro" id="IPR038763">
    <property type="entry name" value="DHH_sf"/>
</dbReference>
<dbReference type="GO" id="GO:0008441">
    <property type="term" value="F:3'(2'),5'-bisphosphate nucleotidase activity"/>
    <property type="evidence" value="ECO:0007669"/>
    <property type="project" value="UniProtKB-EC"/>
</dbReference>
<dbReference type="PANTHER" id="PTHR47618">
    <property type="entry name" value="BIFUNCTIONAL OLIGORIBONUCLEASE AND PAP PHOSPHATASE NRNA"/>
    <property type="match status" value="1"/>
</dbReference>
<dbReference type="InterPro" id="IPR036291">
    <property type="entry name" value="NAD(P)-bd_dom_sf"/>
</dbReference>
<dbReference type="InterPro" id="IPR003156">
    <property type="entry name" value="DHHA1_dom"/>
</dbReference>
<dbReference type="Proteomes" id="UP001596414">
    <property type="component" value="Unassembled WGS sequence"/>
</dbReference>